<dbReference type="AlphaFoldDB" id="A0A1J6I7A5"/>
<sequence>MQSWIIITFRVDLEKKNTIPLHCKYYNPSILKIRTCPHATIETTHVYHFQILPMIRSSITTANWYLHVVFSIHENLKSK</sequence>
<dbReference type="EMBL" id="MJEQ01037189">
    <property type="protein sequence ID" value="OIT00324.1"/>
    <property type="molecule type" value="Genomic_DNA"/>
</dbReference>
<reference evidence="1" key="1">
    <citation type="submission" date="2016-11" db="EMBL/GenBank/DDBJ databases">
        <title>The genome of Nicotiana attenuata.</title>
        <authorList>
            <person name="Xu S."/>
            <person name="Brockmoeller T."/>
            <person name="Gaquerel E."/>
            <person name="Navarro A."/>
            <person name="Kuhl H."/>
            <person name="Gase K."/>
            <person name="Ling Z."/>
            <person name="Zhou W."/>
            <person name="Kreitzer C."/>
            <person name="Stanke M."/>
            <person name="Tang H."/>
            <person name="Lyons E."/>
            <person name="Pandey P."/>
            <person name="Pandey S.P."/>
            <person name="Timmermann B."/>
            <person name="Baldwin I.T."/>
        </authorList>
    </citation>
    <scope>NUCLEOTIDE SEQUENCE [LARGE SCALE GENOMIC DNA]</scope>
    <source>
        <strain evidence="1">UT</strain>
    </source>
</reference>
<keyword evidence="2" id="KW-1185">Reference proteome</keyword>
<organism evidence="1 2">
    <name type="scientific">Nicotiana attenuata</name>
    <name type="common">Coyote tobacco</name>
    <dbReference type="NCBI Taxonomy" id="49451"/>
    <lineage>
        <taxon>Eukaryota</taxon>
        <taxon>Viridiplantae</taxon>
        <taxon>Streptophyta</taxon>
        <taxon>Embryophyta</taxon>
        <taxon>Tracheophyta</taxon>
        <taxon>Spermatophyta</taxon>
        <taxon>Magnoliopsida</taxon>
        <taxon>eudicotyledons</taxon>
        <taxon>Gunneridae</taxon>
        <taxon>Pentapetalae</taxon>
        <taxon>asterids</taxon>
        <taxon>lamiids</taxon>
        <taxon>Solanales</taxon>
        <taxon>Solanaceae</taxon>
        <taxon>Nicotianoideae</taxon>
        <taxon>Nicotianeae</taxon>
        <taxon>Nicotiana</taxon>
    </lineage>
</organism>
<accession>A0A1J6I7A5</accession>
<evidence type="ECO:0000313" key="1">
    <source>
        <dbReference type="EMBL" id="OIT00324.1"/>
    </source>
</evidence>
<proteinExistence type="predicted"/>
<evidence type="ECO:0000313" key="2">
    <source>
        <dbReference type="Proteomes" id="UP000187609"/>
    </source>
</evidence>
<name>A0A1J6I7A5_NICAT</name>
<dbReference type="Proteomes" id="UP000187609">
    <property type="component" value="Unassembled WGS sequence"/>
</dbReference>
<gene>
    <name evidence="1" type="ORF">A4A49_27238</name>
</gene>
<dbReference type="Gramene" id="OIT00324">
    <property type="protein sequence ID" value="OIT00324"/>
    <property type="gene ID" value="A4A49_27238"/>
</dbReference>
<protein>
    <submittedName>
        <fullName evidence="1">Uncharacterized protein</fullName>
    </submittedName>
</protein>
<comment type="caution">
    <text evidence="1">The sequence shown here is derived from an EMBL/GenBank/DDBJ whole genome shotgun (WGS) entry which is preliminary data.</text>
</comment>